<dbReference type="SMART" id="SM01012">
    <property type="entry name" value="ANTAR"/>
    <property type="match status" value="1"/>
</dbReference>
<dbReference type="Gene3D" id="1.10.10.10">
    <property type="entry name" value="Winged helix-like DNA-binding domain superfamily/Winged helix DNA-binding domain"/>
    <property type="match status" value="1"/>
</dbReference>
<dbReference type="Pfam" id="PF21332">
    <property type="entry name" value="AmiR_N"/>
    <property type="match status" value="1"/>
</dbReference>
<evidence type="ECO:0000259" key="1">
    <source>
        <dbReference type="PROSITE" id="PS50921"/>
    </source>
</evidence>
<dbReference type="Gene3D" id="3.40.50.2300">
    <property type="match status" value="1"/>
</dbReference>
<keyword evidence="3" id="KW-1185">Reference proteome</keyword>
<dbReference type="RefSeq" id="WP_185795912.1">
    <property type="nucleotide sequence ID" value="NZ_JACLQD010000001.1"/>
</dbReference>
<protein>
    <submittedName>
        <fullName evidence="2">ANTAR domain-containing protein</fullName>
    </submittedName>
</protein>
<dbReference type="SUPFAM" id="SSF52172">
    <property type="entry name" value="CheY-like"/>
    <property type="match status" value="1"/>
</dbReference>
<dbReference type="PROSITE" id="PS50921">
    <property type="entry name" value="ANTAR"/>
    <property type="match status" value="1"/>
</dbReference>
<dbReference type="InterPro" id="IPR005561">
    <property type="entry name" value="ANTAR"/>
</dbReference>
<dbReference type="InterPro" id="IPR008327">
    <property type="entry name" value="Sig_transdc_resp-reg_antiterm"/>
</dbReference>
<comment type="caution">
    <text evidence="2">The sequence shown here is derived from an EMBL/GenBank/DDBJ whole genome shotgun (WGS) entry which is preliminary data.</text>
</comment>
<name>A0A842I5R6_9RHOB</name>
<dbReference type="InterPro" id="IPR011006">
    <property type="entry name" value="CheY-like_superfamily"/>
</dbReference>
<dbReference type="Proteomes" id="UP000555411">
    <property type="component" value="Unassembled WGS sequence"/>
</dbReference>
<dbReference type="AlphaFoldDB" id="A0A842I5R6"/>
<feature type="domain" description="ANTAR" evidence="1">
    <location>
        <begin position="126"/>
        <end position="186"/>
    </location>
</feature>
<evidence type="ECO:0000313" key="2">
    <source>
        <dbReference type="EMBL" id="MBC2834298.1"/>
    </source>
</evidence>
<gene>
    <name evidence="2" type="ORF">H7F16_02190</name>
</gene>
<proteinExistence type="predicted"/>
<dbReference type="InterPro" id="IPR049021">
    <property type="entry name" value="AmiR_N"/>
</dbReference>
<dbReference type="Pfam" id="PF03861">
    <property type="entry name" value="ANTAR"/>
    <property type="match status" value="1"/>
</dbReference>
<dbReference type="GO" id="GO:0003723">
    <property type="term" value="F:RNA binding"/>
    <property type="evidence" value="ECO:0007669"/>
    <property type="project" value="InterPro"/>
</dbReference>
<dbReference type="EMBL" id="JACLQD010000001">
    <property type="protein sequence ID" value="MBC2834298.1"/>
    <property type="molecule type" value="Genomic_DNA"/>
</dbReference>
<dbReference type="InterPro" id="IPR036388">
    <property type="entry name" value="WH-like_DNA-bd_sf"/>
</dbReference>
<sequence length="200" mass="21621">MRRPIRIQNLGGAQAVILHRPHPTVQALTRQLAAIGLRVAQVWPELGAEALGADFVFFDADMGHDEQFPWSPGESPMPMIALIGSEAPGRIEWALRAGAHAQLLKPVGDNGGYSALLIARDAFDAQRALSVEIAGLRRRLDERQTVVRAVAALAAKGKTEAEAYAQLRQMAMAWRVTFEDAAARVVAGLDGGPDERQNRG</sequence>
<reference evidence="2 3" key="1">
    <citation type="journal article" date="2017" name="Int. J. Syst. Evol. Microbiol.">
        <title>Gemmobacter straminiformis sp. nov., isolated from an artificial fountain.</title>
        <authorList>
            <person name="Kang J.Y."/>
            <person name="Kim M.J."/>
            <person name="Chun J."/>
            <person name="Son K.P."/>
            <person name="Jahng K.Y."/>
        </authorList>
    </citation>
    <scope>NUCLEOTIDE SEQUENCE [LARGE SCALE GENOMIC DNA]</scope>
    <source>
        <strain evidence="2 3">CAM-8</strain>
    </source>
</reference>
<organism evidence="2 3">
    <name type="scientific">Paragemmobacter straminiformis</name>
    <dbReference type="NCBI Taxonomy" id="2045119"/>
    <lineage>
        <taxon>Bacteria</taxon>
        <taxon>Pseudomonadati</taxon>
        <taxon>Pseudomonadota</taxon>
        <taxon>Alphaproteobacteria</taxon>
        <taxon>Rhodobacterales</taxon>
        <taxon>Paracoccaceae</taxon>
        <taxon>Paragemmobacter</taxon>
    </lineage>
</organism>
<accession>A0A842I5R6</accession>
<evidence type="ECO:0000313" key="3">
    <source>
        <dbReference type="Proteomes" id="UP000555411"/>
    </source>
</evidence>
<dbReference type="PIRSF" id="PIRSF036382">
    <property type="entry name" value="RR_antiterm"/>
    <property type="match status" value="1"/>
</dbReference>